<comment type="subcellular location">
    <subcellularLocation>
        <location evidence="2">Membrane</location>
        <topology evidence="2">Single-pass membrane protein</topology>
    </subcellularLocation>
</comment>
<comment type="similarity">
    <text evidence="3 13">Belongs to the cytochrome P450 family.</text>
</comment>
<reference evidence="15 16" key="1">
    <citation type="submission" date="2023-11" db="EMBL/GenBank/DDBJ databases">
        <title>Dfirmibasis_genome.</title>
        <authorList>
            <person name="Edelbroek B."/>
            <person name="Kjellin J."/>
            <person name="Jerlstrom-Hultqvist J."/>
            <person name="Soderbom F."/>
        </authorList>
    </citation>
    <scope>NUCLEOTIDE SEQUENCE [LARGE SCALE GENOMIC DNA]</scope>
    <source>
        <strain evidence="15 16">TNS-C-14</strain>
    </source>
</reference>
<dbReference type="GO" id="GO:0005506">
    <property type="term" value="F:iron ion binding"/>
    <property type="evidence" value="ECO:0007669"/>
    <property type="project" value="InterPro"/>
</dbReference>
<keyword evidence="14" id="KW-0732">Signal</keyword>
<evidence type="ECO:0000256" key="4">
    <source>
        <dbReference type="ARBA" id="ARBA00022617"/>
    </source>
</evidence>
<evidence type="ECO:0000256" key="1">
    <source>
        <dbReference type="ARBA" id="ARBA00001971"/>
    </source>
</evidence>
<dbReference type="Pfam" id="PF00067">
    <property type="entry name" value="p450"/>
    <property type="match status" value="1"/>
</dbReference>
<feature type="chain" id="PRO_5042983285" description="Cytochrome P450" evidence="14">
    <location>
        <begin position="23"/>
        <end position="526"/>
    </location>
</feature>
<gene>
    <name evidence="15" type="ORF">RB653_004032</name>
</gene>
<keyword evidence="10 13" id="KW-0503">Monooxygenase</keyword>
<keyword evidence="16" id="KW-1185">Reference proteome</keyword>
<proteinExistence type="inferred from homology"/>
<keyword evidence="5" id="KW-0812">Transmembrane</keyword>
<comment type="cofactor">
    <cofactor evidence="1 12">
        <name>heme</name>
        <dbReference type="ChEBI" id="CHEBI:30413"/>
    </cofactor>
</comment>
<evidence type="ECO:0000256" key="14">
    <source>
        <dbReference type="SAM" id="SignalP"/>
    </source>
</evidence>
<dbReference type="AlphaFoldDB" id="A0AAN7U5Q1"/>
<evidence type="ECO:0000256" key="2">
    <source>
        <dbReference type="ARBA" id="ARBA00004167"/>
    </source>
</evidence>
<protein>
    <recommendedName>
        <fullName evidence="17">Cytochrome P450</fullName>
    </recommendedName>
</protein>
<feature type="binding site" description="axial binding residue" evidence="12">
    <location>
        <position position="471"/>
    </location>
    <ligand>
        <name>heme</name>
        <dbReference type="ChEBI" id="CHEBI:30413"/>
    </ligand>
    <ligandPart>
        <name>Fe</name>
        <dbReference type="ChEBI" id="CHEBI:18248"/>
    </ligandPart>
</feature>
<dbReference type="GO" id="GO:0020037">
    <property type="term" value="F:heme binding"/>
    <property type="evidence" value="ECO:0007669"/>
    <property type="project" value="InterPro"/>
</dbReference>
<keyword evidence="6 12" id="KW-0479">Metal-binding</keyword>
<evidence type="ECO:0000256" key="11">
    <source>
        <dbReference type="ARBA" id="ARBA00023136"/>
    </source>
</evidence>
<keyword evidence="11" id="KW-0472">Membrane</keyword>
<dbReference type="PRINTS" id="PR00385">
    <property type="entry name" value="P450"/>
</dbReference>
<dbReference type="GO" id="GO:0016020">
    <property type="term" value="C:membrane"/>
    <property type="evidence" value="ECO:0007669"/>
    <property type="project" value="UniProtKB-SubCell"/>
</dbReference>
<dbReference type="PANTHER" id="PTHR24303:SF8">
    <property type="entry name" value="CYTOCHROME P450 513D1-RELATED"/>
    <property type="match status" value="1"/>
</dbReference>
<accession>A0AAN7U5Q1</accession>
<keyword evidence="8 13" id="KW-0560">Oxidoreductase</keyword>
<evidence type="ECO:0000256" key="12">
    <source>
        <dbReference type="PIRSR" id="PIRSR602401-1"/>
    </source>
</evidence>
<dbReference type="InterPro" id="IPR017972">
    <property type="entry name" value="Cyt_P450_CS"/>
</dbReference>
<evidence type="ECO:0000256" key="3">
    <source>
        <dbReference type="ARBA" id="ARBA00010617"/>
    </source>
</evidence>
<dbReference type="Proteomes" id="UP001344447">
    <property type="component" value="Unassembled WGS sequence"/>
</dbReference>
<keyword evidence="9 12" id="KW-0408">Iron</keyword>
<evidence type="ECO:0000256" key="10">
    <source>
        <dbReference type="ARBA" id="ARBA00023033"/>
    </source>
</evidence>
<dbReference type="CDD" id="cd20617">
    <property type="entry name" value="CYP1_2-like"/>
    <property type="match status" value="1"/>
</dbReference>
<keyword evidence="7" id="KW-1133">Transmembrane helix</keyword>
<evidence type="ECO:0000256" key="8">
    <source>
        <dbReference type="ARBA" id="ARBA00023002"/>
    </source>
</evidence>
<evidence type="ECO:0000256" key="13">
    <source>
        <dbReference type="RuleBase" id="RU000461"/>
    </source>
</evidence>
<evidence type="ECO:0000313" key="16">
    <source>
        <dbReference type="Proteomes" id="UP001344447"/>
    </source>
</evidence>
<dbReference type="InterPro" id="IPR002401">
    <property type="entry name" value="Cyt_P450_E_grp-I"/>
</dbReference>
<dbReference type="PANTHER" id="PTHR24303">
    <property type="entry name" value="HEME-BINDING MONOOXYGENASE FAMILY"/>
    <property type="match status" value="1"/>
</dbReference>
<dbReference type="InterPro" id="IPR036396">
    <property type="entry name" value="Cyt_P450_sf"/>
</dbReference>
<dbReference type="Gene3D" id="1.10.630.10">
    <property type="entry name" value="Cytochrome P450"/>
    <property type="match status" value="1"/>
</dbReference>
<evidence type="ECO:0000256" key="6">
    <source>
        <dbReference type="ARBA" id="ARBA00022723"/>
    </source>
</evidence>
<comment type="caution">
    <text evidence="15">The sequence shown here is derived from an EMBL/GenBank/DDBJ whole genome shotgun (WGS) entry which is preliminary data.</text>
</comment>
<dbReference type="SUPFAM" id="SSF48264">
    <property type="entry name" value="Cytochrome P450"/>
    <property type="match status" value="1"/>
</dbReference>
<dbReference type="EMBL" id="JAVFKY010000001">
    <property type="protein sequence ID" value="KAK5582447.1"/>
    <property type="molecule type" value="Genomic_DNA"/>
</dbReference>
<evidence type="ECO:0000256" key="9">
    <source>
        <dbReference type="ARBA" id="ARBA00023004"/>
    </source>
</evidence>
<dbReference type="GO" id="GO:0004497">
    <property type="term" value="F:monooxygenase activity"/>
    <property type="evidence" value="ECO:0007669"/>
    <property type="project" value="UniProtKB-KW"/>
</dbReference>
<evidence type="ECO:0008006" key="17">
    <source>
        <dbReference type="Google" id="ProtNLM"/>
    </source>
</evidence>
<dbReference type="InterPro" id="IPR001128">
    <property type="entry name" value="Cyt_P450"/>
</dbReference>
<dbReference type="GO" id="GO:0016705">
    <property type="term" value="F:oxidoreductase activity, acting on paired donors, with incorporation or reduction of molecular oxygen"/>
    <property type="evidence" value="ECO:0007669"/>
    <property type="project" value="InterPro"/>
</dbReference>
<sequence>MEISSFTIILIIIFVLLKKLIQKEDRIHRINKNIPGPKSKFLFGNLFDLKGQVHEKINEWYEQYGSIYRIEFGSVSTVVLSEYSTLKEAFIDNGEIFQSRFQRKSRTACNKELNLANSNGEYFNHLKKTLANEMTNQKMKKKEKIIKRQVFLLSEFFNEISQQSPTNSGGISKEPINNIIKMYSLNVMLSLLFNIHFPYNSNSYQEELIITITRYFKSTGLPYPSDFIPTLYPFLKNKPKEYFEDYESVKKLITKITNDYQINHMLEINENSTIEDIENYQPKNILESLLKQYKLKNISYDGVIGSLMDLILAGSDTTGNTCLFSIVALVNNSNIQEKLFNEISNAFKDEDENDIDNENLNGANIITNNSSSLDNLSYFSDRIKTPYLVAFIKEVKRYYPSAPLSVPHLLTEDCEIQGYKISKGTQIIQNIYSTHLSPSFCSNPLEFYPERFLDSNNEPKIIPFGIGQRKCPGENIFEIEIYVFLVNLIKKFKLSHPINDNYQLNDRGQFGLSLQCPQFNIKVESR</sequence>
<name>A0AAN7U5Q1_9MYCE</name>
<feature type="signal peptide" evidence="14">
    <location>
        <begin position="1"/>
        <end position="22"/>
    </location>
</feature>
<evidence type="ECO:0000313" key="15">
    <source>
        <dbReference type="EMBL" id="KAK5582447.1"/>
    </source>
</evidence>
<organism evidence="15 16">
    <name type="scientific">Dictyostelium firmibasis</name>
    <dbReference type="NCBI Taxonomy" id="79012"/>
    <lineage>
        <taxon>Eukaryota</taxon>
        <taxon>Amoebozoa</taxon>
        <taxon>Evosea</taxon>
        <taxon>Eumycetozoa</taxon>
        <taxon>Dictyostelia</taxon>
        <taxon>Dictyosteliales</taxon>
        <taxon>Dictyosteliaceae</taxon>
        <taxon>Dictyostelium</taxon>
    </lineage>
</organism>
<evidence type="ECO:0000256" key="5">
    <source>
        <dbReference type="ARBA" id="ARBA00022692"/>
    </source>
</evidence>
<evidence type="ECO:0000256" key="7">
    <source>
        <dbReference type="ARBA" id="ARBA00022989"/>
    </source>
</evidence>
<dbReference type="PROSITE" id="PS00086">
    <property type="entry name" value="CYTOCHROME_P450"/>
    <property type="match status" value="1"/>
</dbReference>
<keyword evidence="4 12" id="KW-0349">Heme</keyword>
<dbReference type="PRINTS" id="PR00463">
    <property type="entry name" value="EP450I"/>
</dbReference>